<dbReference type="Proteomes" id="UP000663855">
    <property type="component" value="Unassembled WGS sequence"/>
</dbReference>
<sequence length="131" mass="14692">MSAIPKSNLKRIRDILLADESGISNDVNDNQGSDSDSDSDFLATESDDKSNSEHISEESDLSNSDFEHGDVVTVSQPETLKKNGVIWSIYPSLEQSRTAAANVMKKRLVLLLKFRQFLMLLNFSLQMKRLN</sequence>
<proteinExistence type="predicted"/>
<dbReference type="EMBL" id="CAJNRE010007787">
    <property type="protein sequence ID" value="CAF2068039.1"/>
    <property type="molecule type" value="Genomic_DNA"/>
</dbReference>
<dbReference type="EMBL" id="CAJOBH010009138">
    <property type="protein sequence ID" value="CAF4133061.1"/>
    <property type="molecule type" value="Genomic_DNA"/>
</dbReference>
<dbReference type="EMBL" id="CAJNOV010015560">
    <property type="protein sequence ID" value="CAF1576275.1"/>
    <property type="molecule type" value="Genomic_DNA"/>
</dbReference>
<evidence type="ECO:0000313" key="9">
    <source>
        <dbReference type="Proteomes" id="UP000663866"/>
    </source>
</evidence>
<organism evidence="3 8">
    <name type="scientific">Rotaria magnacalcarata</name>
    <dbReference type="NCBI Taxonomy" id="392030"/>
    <lineage>
        <taxon>Eukaryota</taxon>
        <taxon>Metazoa</taxon>
        <taxon>Spiralia</taxon>
        <taxon>Gnathifera</taxon>
        <taxon>Rotifera</taxon>
        <taxon>Eurotatoria</taxon>
        <taxon>Bdelloidea</taxon>
        <taxon>Philodinida</taxon>
        <taxon>Philodinidae</taxon>
        <taxon>Rotaria</taxon>
    </lineage>
</organism>
<keyword evidence="9" id="KW-1185">Reference proteome</keyword>
<dbReference type="AlphaFoldDB" id="A0A816R0R0"/>
<evidence type="ECO:0000313" key="3">
    <source>
        <dbReference type="EMBL" id="CAF2068039.1"/>
    </source>
</evidence>
<dbReference type="Proteomes" id="UP000663824">
    <property type="component" value="Unassembled WGS sequence"/>
</dbReference>
<evidence type="ECO:0000313" key="5">
    <source>
        <dbReference type="EMBL" id="CAF4277167.1"/>
    </source>
</evidence>
<accession>A0A816R0R0</accession>
<dbReference type="Proteomes" id="UP000681720">
    <property type="component" value="Unassembled WGS sequence"/>
</dbReference>
<dbReference type="EMBL" id="CAJOBJ010244751">
    <property type="protein sequence ID" value="CAF5082742.1"/>
    <property type="molecule type" value="Genomic_DNA"/>
</dbReference>
<feature type="compositionally biased region" description="Low complexity" evidence="1">
    <location>
        <begin position="24"/>
        <end position="34"/>
    </location>
</feature>
<evidence type="ECO:0000313" key="8">
    <source>
        <dbReference type="Proteomes" id="UP000663824"/>
    </source>
</evidence>
<feature type="compositionally biased region" description="Basic and acidic residues" evidence="1">
    <location>
        <begin position="46"/>
        <end position="57"/>
    </location>
</feature>
<protein>
    <submittedName>
        <fullName evidence="3">Uncharacterized protein</fullName>
    </submittedName>
</protein>
<evidence type="ECO:0000313" key="2">
    <source>
        <dbReference type="EMBL" id="CAF1576275.1"/>
    </source>
</evidence>
<dbReference type="Proteomes" id="UP000663866">
    <property type="component" value="Unassembled WGS sequence"/>
</dbReference>
<name>A0A816R0R0_9BILA</name>
<comment type="caution">
    <text evidence="3">The sequence shown here is derived from an EMBL/GenBank/DDBJ whole genome shotgun (WGS) entry which is preliminary data.</text>
</comment>
<dbReference type="Proteomes" id="UP000676336">
    <property type="component" value="Unassembled WGS sequence"/>
</dbReference>
<evidence type="ECO:0000256" key="1">
    <source>
        <dbReference type="SAM" id="MobiDB-lite"/>
    </source>
</evidence>
<gene>
    <name evidence="4" type="ORF">BYL167_LOCUS20646</name>
    <name evidence="2" type="ORF">CJN711_LOCUS32478</name>
    <name evidence="7" type="ORF">GIL414_LOCUS61813</name>
    <name evidence="3" type="ORF">MBJ925_LOCUS16211</name>
    <name evidence="5" type="ORF">OVN521_LOCUS30423</name>
    <name evidence="6" type="ORF">SMN809_LOCUS42236</name>
</gene>
<reference evidence="3" key="1">
    <citation type="submission" date="2021-02" db="EMBL/GenBank/DDBJ databases">
        <authorList>
            <person name="Nowell W R."/>
        </authorList>
    </citation>
    <scope>NUCLEOTIDE SEQUENCE</scope>
</reference>
<evidence type="ECO:0000313" key="4">
    <source>
        <dbReference type="EMBL" id="CAF4133061.1"/>
    </source>
</evidence>
<dbReference type="Proteomes" id="UP000681967">
    <property type="component" value="Unassembled WGS sequence"/>
</dbReference>
<evidence type="ECO:0000313" key="6">
    <source>
        <dbReference type="EMBL" id="CAF4679872.1"/>
    </source>
</evidence>
<evidence type="ECO:0000313" key="7">
    <source>
        <dbReference type="EMBL" id="CAF5082742.1"/>
    </source>
</evidence>
<dbReference type="EMBL" id="CAJOBI010121364">
    <property type="protein sequence ID" value="CAF4679872.1"/>
    <property type="molecule type" value="Genomic_DNA"/>
</dbReference>
<feature type="region of interest" description="Disordered" evidence="1">
    <location>
        <begin position="22"/>
        <end position="75"/>
    </location>
</feature>
<dbReference type="EMBL" id="CAJOBG010009963">
    <property type="protein sequence ID" value="CAF4277167.1"/>
    <property type="molecule type" value="Genomic_DNA"/>
</dbReference>